<organism evidence="2 3">
    <name type="scientific">Qingshengfaniella alkalisoli</name>
    <dbReference type="NCBI Taxonomy" id="2599296"/>
    <lineage>
        <taxon>Bacteria</taxon>
        <taxon>Pseudomonadati</taxon>
        <taxon>Pseudomonadota</taxon>
        <taxon>Alphaproteobacteria</taxon>
        <taxon>Rhodobacterales</taxon>
        <taxon>Paracoccaceae</taxon>
        <taxon>Qingshengfaniella</taxon>
    </lineage>
</organism>
<keyword evidence="1" id="KW-0175">Coiled coil</keyword>
<geneLocation type="plasmid" evidence="2 3">
    <name>unnamed1</name>
</geneLocation>
<dbReference type="Proteomes" id="UP000318483">
    <property type="component" value="Plasmid unnamed1"/>
</dbReference>
<dbReference type="EMBL" id="CP042262">
    <property type="protein sequence ID" value="QDY70399.1"/>
    <property type="molecule type" value="Genomic_DNA"/>
</dbReference>
<dbReference type="KEGG" id="lit:FPZ52_11775"/>
<evidence type="ECO:0000313" key="3">
    <source>
        <dbReference type="Proteomes" id="UP000318483"/>
    </source>
</evidence>
<reference evidence="2 3" key="1">
    <citation type="submission" date="2019-07" db="EMBL/GenBank/DDBJ databases">
        <title>Litoreibacter alkalisoli sp. nov., isolated from saline-alkaline soil.</title>
        <authorList>
            <person name="Wang S."/>
            <person name="Xu L."/>
            <person name="Xing Y.-T."/>
            <person name="Sun J.-Q."/>
        </authorList>
    </citation>
    <scope>NUCLEOTIDE SEQUENCE [LARGE SCALE GENOMIC DNA]</scope>
    <source>
        <strain evidence="2 3">LN3S51</strain>
        <plasmid evidence="2 3">unnamed1</plasmid>
    </source>
</reference>
<gene>
    <name evidence="2" type="ORF">FPZ52_11775</name>
</gene>
<sequence>METAWGKDFVKKEFKDDLGPTFDKLSKDMDALNKKLIGVEKELAKISSQKAKLIKDYEQATSTLTKYGMKIKIKSSKEKTDHGKQWDGIEKILTSEFSKDWGNGYYSTHRRVAKQVNELEPDYPGQPS</sequence>
<evidence type="ECO:0000313" key="2">
    <source>
        <dbReference type="EMBL" id="QDY70399.1"/>
    </source>
</evidence>
<name>A0A5B8I997_9RHOB</name>
<dbReference type="AlphaFoldDB" id="A0A5B8I997"/>
<accession>A0A5B8I997</accession>
<evidence type="ECO:0000256" key="1">
    <source>
        <dbReference type="SAM" id="Coils"/>
    </source>
</evidence>
<proteinExistence type="predicted"/>
<keyword evidence="3" id="KW-1185">Reference proteome</keyword>
<keyword evidence="2" id="KW-0614">Plasmid</keyword>
<feature type="coiled-coil region" evidence="1">
    <location>
        <begin position="22"/>
        <end position="49"/>
    </location>
</feature>
<protein>
    <submittedName>
        <fullName evidence="2">Uncharacterized protein</fullName>
    </submittedName>
</protein>